<dbReference type="PROSITE" id="PS00108">
    <property type="entry name" value="PROTEIN_KINASE_ST"/>
    <property type="match status" value="1"/>
</dbReference>
<protein>
    <recommendedName>
        <fullName evidence="2">non-specific serine/threonine protein kinase</fullName>
        <ecNumber evidence="2">2.7.11.1</ecNumber>
    </recommendedName>
</protein>
<evidence type="ECO:0000256" key="3">
    <source>
        <dbReference type="ARBA" id="ARBA00022475"/>
    </source>
</evidence>
<keyword evidence="10 14" id="KW-1133">Transmembrane helix</keyword>
<feature type="transmembrane region" description="Helical" evidence="14">
    <location>
        <begin position="415"/>
        <end position="438"/>
    </location>
</feature>
<dbReference type="InterPro" id="IPR017441">
    <property type="entry name" value="Protein_kinase_ATP_BS"/>
</dbReference>
<evidence type="ECO:0000256" key="5">
    <source>
        <dbReference type="ARBA" id="ARBA00022679"/>
    </source>
</evidence>
<evidence type="ECO:0000256" key="11">
    <source>
        <dbReference type="ARBA" id="ARBA00023136"/>
    </source>
</evidence>
<dbReference type="EC" id="2.7.11.1" evidence="2"/>
<keyword evidence="6 14" id="KW-0812">Transmembrane</keyword>
<evidence type="ECO:0000256" key="7">
    <source>
        <dbReference type="ARBA" id="ARBA00022741"/>
    </source>
</evidence>
<dbReference type="AlphaFoldDB" id="A0A1B4Y5D8"/>
<evidence type="ECO:0000256" key="13">
    <source>
        <dbReference type="SAM" id="MobiDB-lite"/>
    </source>
</evidence>
<dbReference type="PANTHER" id="PTHR43289">
    <property type="entry name" value="MITOGEN-ACTIVATED PROTEIN KINASE KINASE KINASE 20-RELATED"/>
    <property type="match status" value="1"/>
</dbReference>
<feature type="region of interest" description="Disordered" evidence="13">
    <location>
        <begin position="311"/>
        <end position="340"/>
    </location>
</feature>
<evidence type="ECO:0000256" key="2">
    <source>
        <dbReference type="ARBA" id="ARBA00012513"/>
    </source>
</evidence>
<dbReference type="GeneID" id="93437782"/>
<evidence type="ECO:0000259" key="15">
    <source>
        <dbReference type="PROSITE" id="PS50011"/>
    </source>
</evidence>
<dbReference type="GO" id="GO:0005524">
    <property type="term" value="F:ATP binding"/>
    <property type="evidence" value="ECO:0007669"/>
    <property type="project" value="UniProtKB-UniRule"/>
</dbReference>
<feature type="domain" description="Protein kinase" evidence="15">
    <location>
        <begin position="17"/>
        <end position="277"/>
    </location>
</feature>
<dbReference type="InterPro" id="IPR008271">
    <property type="entry name" value="Ser/Thr_kinase_AS"/>
</dbReference>
<dbReference type="PROSITE" id="PS00107">
    <property type="entry name" value="PROTEIN_KINASE_ATP"/>
    <property type="match status" value="1"/>
</dbReference>
<evidence type="ECO:0000256" key="6">
    <source>
        <dbReference type="ARBA" id="ARBA00022692"/>
    </source>
</evidence>
<evidence type="ECO:0000256" key="8">
    <source>
        <dbReference type="ARBA" id="ARBA00022777"/>
    </source>
</evidence>
<dbReference type="CDD" id="cd14014">
    <property type="entry name" value="STKc_PknB_like"/>
    <property type="match status" value="1"/>
</dbReference>
<evidence type="ECO:0000256" key="10">
    <source>
        <dbReference type="ARBA" id="ARBA00022989"/>
    </source>
</evidence>
<dbReference type="GO" id="GO:0004674">
    <property type="term" value="F:protein serine/threonine kinase activity"/>
    <property type="evidence" value="ECO:0007669"/>
    <property type="project" value="UniProtKB-KW"/>
</dbReference>
<dbReference type="InterPro" id="IPR000719">
    <property type="entry name" value="Prot_kinase_dom"/>
</dbReference>
<dbReference type="EMBL" id="AP017624">
    <property type="protein sequence ID" value="BAV42240.1"/>
    <property type="molecule type" value="Genomic_DNA"/>
</dbReference>
<evidence type="ECO:0000256" key="12">
    <source>
        <dbReference type="PROSITE-ProRule" id="PRU10141"/>
    </source>
</evidence>
<feature type="binding site" evidence="12">
    <location>
        <position position="46"/>
    </location>
    <ligand>
        <name>ATP</name>
        <dbReference type="ChEBI" id="CHEBI:30616"/>
    </ligand>
</feature>
<evidence type="ECO:0000256" key="14">
    <source>
        <dbReference type="SAM" id="Phobius"/>
    </source>
</evidence>
<dbReference type="RefSeq" id="WP_096371173.1">
    <property type="nucleotide sequence ID" value="NZ_AP017624.1"/>
</dbReference>
<dbReference type="PROSITE" id="PS50011">
    <property type="entry name" value="PROTEIN_KINASE_DOM"/>
    <property type="match status" value="1"/>
</dbReference>
<dbReference type="PANTHER" id="PTHR43289:SF6">
    <property type="entry name" value="SERINE_THREONINE-PROTEIN KINASE NEKL-3"/>
    <property type="match status" value="1"/>
</dbReference>
<evidence type="ECO:0000256" key="9">
    <source>
        <dbReference type="ARBA" id="ARBA00022840"/>
    </source>
</evidence>
<keyword evidence="9 12" id="KW-0067">ATP-binding</keyword>
<dbReference type="Pfam" id="PF00069">
    <property type="entry name" value="Pkinase"/>
    <property type="match status" value="1"/>
</dbReference>
<keyword evidence="8 16" id="KW-0418">Kinase</keyword>
<gene>
    <name evidence="16" type="primary">pknH_2</name>
    <name evidence="16" type="ORF">SHTP_3192</name>
</gene>
<dbReference type="GO" id="GO:0080090">
    <property type="term" value="P:regulation of primary metabolic process"/>
    <property type="evidence" value="ECO:0007669"/>
    <property type="project" value="UniProtKB-ARBA"/>
</dbReference>
<sequence length="601" mass="64215">MSASARRSRVGTRFGPYYLKRQLGTGGMGEVYEAVDTVRQRVVALKLMSESLSHDPVFRMRMQREARNAGRLQEPHVVPIHDYGEIDGQLYLDMRLIEGTHLALLLERFGPVTPPWAVALVHQVASALDAAHAAGVMHRDVKPENILVTQDDFVYLVDFGIASAATDEKLTQIGSAVGTWRYMAPERFSDAEVNQRADIYSLTCVLHECLTGTPPYRADSAGMLITAHLMAPIPRPSQLRPGIPATFDAVIARGMAKRPEDRFASAGELAAAAHQALSAPHQAQEFRILKRSEEAGGLHTDAAAEAGITFASPSTASPSAPTPVASTSQPDLRISGPLSIPSFPTSEANVPLFDASTSSWGDLTAAPPPQAPPAPLTPPTPPVPPTPPQPPKQTSDTSPSGPGPHFLAARLRNPWMLLGAAALVALIVFAAQGIWLSFRPKSESASTSPSTASPSAPSPASADALARLLSTLPLGYAPGTCRAFLPAKDSLARVTCDKNVDPGGPSRGVCTLFGETATLRQYFDGLLRTDIMVDCPGEKKSPTAWHHPDSPQVGGMIFCAIQEGSPSVVWTNEAQLMISVVQGDPRGPNLEELYSWWKKHS</sequence>
<dbReference type="SMART" id="SM00220">
    <property type="entry name" value="S_TKc"/>
    <property type="match status" value="1"/>
</dbReference>
<dbReference type="InterPro" id="IPR011009">
    <property type="entry name" value="Kinase-like_dom_sf"/>
</dbReference>
<feature type="region of interest" description="Disordered" evidence="13">
    <location>
        <begin position="353"/>
        <end position="406"/>
    </location>
</feature>
<reference evidence="16 17" key="1">
    <citation type="submission" date="2016-08" db="EMBL/GenBank/DDBJ databases">
        <title>Complete genome sequence of Mycobacterium shinshuense, a subspecies of M. ulcerans.</title>
        <authorList>
            <person name="Yoshida M."/>
            <person name="Ogura Y."/>
            <person name="Hayashi T."/>
            <person name="Hoshino Y."/>
        </authorList>
    </citation>
    <scope>NUCLEOTIDE SEQUENCE [LARGE SCALE GENOMIC DNA]</scope>
    <source>
        <strain evidence="17">ATCC 33728</strain>
    </source>
</reference>
<evidence type="ECO:0000256" key="4">
    <source>
        <dbReference type="ARBA" id="ARBA00022527"/>
    </source>
</evidence>
<comment type="subcellular location">
    <subcellularLocation>
        <location evidence="1">Cell membrane</location>
        <topology evidence="1">Single-pass membrane protein</topology>
    </subcellularLocation>
</comment>
<feature type="compositionally biased region" description="Pro residues" evidence="13">
    <location>
        <begin position="366"/>
        <end position="391"/>
    </location>
</feature>
<dbReference type="FunFam" id="1.10.510.10:FF:000021">
    <property type="entry name" value="Serine/threonine protein kinase"/>
    <property type="match status" value="1"/>
</dbReference>
<keyword evidence="11 14" id="KW-0472">Membrane</keyword>
<dbReference type="Proteomes" id="UP000218067">
    <property type="component" value="Chromosome"/>
</dbReference>
<dbReference type="SUPFAM" id="SSF56112">
    <property type="entry name" value="Protein kinase-like (PK-like)"/>
    <property type="match status" value="1"/>
</dbReference>
<evidence type="ECO:0000256" key="1">
    <source>
        <dbReference type="ARBA" id="ARBA00004162"/>
    </source>
</evidence>
<keyword evidence="3" id="KW-1003">Cell membrane</keyword>
<accession>A0A1B4Y5D8</accession>
<keyword evidence="5" id="KW-0808">Transferase</keyword>
<keyword evidence="7 12" id="KW-0547">Nucleotide-binding</keyword>
<organism evidence="16 17">
    <name type="scientific">Mycobacterium ulcerans subsp. shinshuense</name>
    <dbReference type="NCBI Taxonomy" id="1124626"/>
    <lineage>
        <taxon>Bacteria</taxon>
        <taxon>Bacillati</taxon>
        <taxon>Actinomycetota</taxon>
        <taxon>Actinomycetes</taxon>
        <taxon>Mycobacteriales</taxon>
        <taxon>Mycobacteriaceae</taxon>
        <taxon>Mycobacterium</taxon>
        <taxon>Mycobacterium ulcerans group</taxon>
    </lineage>
</organism>
<dbReference type="GO" id="GO:0005886">
    <property type="term" value="C:plasma membrane"/>
    <property type="evidence" value="ECO:0007669"/>
    <property type="project" value="UniProtKB-SubCell"/>
</dbReference>
<proteinExistence type="predicted"/>
<dbReference type="Gene3D" id="1.10.510.10">
    <property type="entry name" value="Transferase(Phosphotransferase) domain 1"/>
    <property type="match status" value="1"/>
</dbReference>
<feature type="compositionally biased region" description="Low complexity" evidence="13">
    <location>
        <begin position="311"/>
        <end position="328"/>
    </location>
</feature>
<dbReference type="Gene3D" id="3.30.200.20">
    <property type="entry name" value="Phosphorylase Kinase, domain 1"/>
    <property type="match status" value="1"/>
</dbReference>
<name>A0A1B4Y5D8_MYCUL</name>
<evidence type="ECO:0000313" key="17">
    <source>
        <dbReference type="Proteomes" id="UP000218067"/>
    </source>
</evidence>
<evidence type="ECO:0000313" key="16">
    <source>
        <dbReference type="EMBL" id="BAV42240.1"/>
    </source>
</evidence>
<keyword evidence="4" id="KW-0723">Serine/threonine-protein kinase</keyword>
<dbReference type="FunFam" id="3.30.200.20:FF:000348">
    <property type="entry name" value="Serine/threonine protein kinase"/>
    <property type="match status" value="1"/>
</dbReference>